<reference evidence="2 3" key="1">
    <citation type="submission" date="2020-06" db="EMBL/GenBank/DDBJ databases">
        <title>Actinokineospora xiongansis sp. nov., isolated from soil of Baiyangdian.</title>
        <authorList>
            <person name="Zhang X."/>
        </authorList>
    </citation>
    <scope>NUCLEOTIDE SEQUENCE [LARGE SCALE GENOMIC DNA]</scope>
    <source>
        <strain evidence="2 3">HBU206404</strain>
    </source>
</reference>
<accession>A0ABR7LEV2</accession>
<dbReference type="InterPro" id="IPR007278">
    <property type="entry name" value="DUF397"/>
</dbReference>
<proteinExistence type="predicted"/>
<protein>
    <submittedName>
        <fullName evidence="2">DUF397 domain-containing protein</fullName>
    </submittedName>
</protein>
<name>A0ABR7LEV2_9PSEU</name>
<dbReference type="Pfam" id="PF04149">
    <property type="entry name" value="DUF397"/>
    <property type="match status" value="1"/>
</dbReference>
<organism evidence="2 3">
    <name type="scientific">Actinokineospora xionganensis</name>
    <dbReference type="NCBI Taxonomy" id="2684470"/>
    <lineage>
        <taxon>Bacteria</taxon>
        <taxon>Bacillati</taxon>
        <taxon>Actinomycetota</taxon>
        <taxon>Actinomycetes</taxon>
        <taxon>Pseudonocardiales</taxon>
        <taxon>Pseudonocardiaceae</taxon>
        <taxon>Actinokineospora</taxon>
    </lineage>
</organism>
<dbReference type="EMBL" id="JABVED010000021">
    <property type="protein sequence ID" value="MBC6450904.1"/>
    <property type="molecule type" value="Genomic_DNA"/>
</dbReference>
<evidence type="ECO:0000313" key="3">
    <source>
        <dbReference type="Proteomes" id="UP000734823"/>
    </source>
</evidence>
<keyword evidence="3" id="KW-1185">Reference proteome</keyword>
<evidence type="ECO:0000313" key="2">
    <source>
        <dbReference type="EMBL" id="MBC6450904.1"/>
    </source>
</evidence>
<dbReference type="Proteomes" id="UP000734823">
    <property type="component" value="Unassembled WGS sequence"/>
</dbReference>
<gene>
    <name evidence="2" type="ORF">GPZ80_27455</name>
</gene>
<dbReference type="RefSeq" id="WP_187223983.1">
    <property type="nucleotide sequence ID" value="NZ_JABVED010000021.1"/>
</dbReference>
<sequence length="76" mass="8106">MALHDYLPAEAFAAATWQKATASQPNQSCVEFTKVGRVIGVRDSKLGAHSAILQFTENEIAAMLSGAKGGEFDHLT</sequence>
<feature type="domain" description="DUF397" evidence="1">
    <location>
        <begin position="15"/>
        <end position="68"/>
    </location>
</feature>
<evidence type="ECO:0000259" key="1">
    <source>
        <dbReference type="Pfam" id="PF04149"/>
    </source>
</evidence>
<comment type="caution">
    <text evidence="2">The sequence shown here is derived from an EMBL/GenBank/DDBJ whole genome shotgun (WGS) entry which is preliminary data.</text>
</comment>